<dbReference type="Pfam" id="PF13456">
    <property type="entry name" value="RVT_3"/>
    <property type="match status" value="1"/>
</dbReference>
<dbReference type="InterPro" id="IPR052929">
    <property type="entry name" value="RNase_H-like_EbsB-rel"/>
</dbReference>
<dbReference type="GO" id="GO:0004523">
    <property type="term" value="F:RNA-DNA hybrid ribonuclease activity"/>
    <property type="evidence" value="ECO:0007669"/>
    <property type="project" value="InterPro"/>
</dbReference>
<dbReference type="OrthoDB" id="1906820at2759"/>
<evidence type="ECO:0000313" key="2">
    <source>
        <dbReference type="EMBL" id="MBA0848674.1"/>
    </source>
</evidence>
<dbReference type="Proteomes" id="UP000593576">
    <property type="component" value="Unassembled WGS sequence"/>
</dbReference>
<gene>
    <name evidence="2" type="ORF">Goshw_005435</name>
</gene>
<organism evidence="2 3">
    <name type="scientific">Gossypium schwendimanii</name>
    <name type="common">Cotton</name>
    <dbReference type="NCBI Taxonomy" id="34291"/>
    <lineage>
        <taxon>Eukaryota</taxon>
        <taxon>Viridiplantae</taxon>
        <taxon>Streptophyta</taxon>
        <taxon>Embryophyta</taxon>
        <taxon>Tracheophyta</taxon>
        <taxon>Spermatophyta</taxon>
        <taxon>Magnoliopsida</taxon>
        <taxon>eudicotyledons</taxon>
        <taxon>Gunneridae</taxon>
        <taxon>Pentapetalae</taxon>
        <taxon>rosids</taxon>
        <taxon>malvids</taxon>
        <taxon>Malvales</taxon>
        <taxon>Malvaceae</taxon>
        <taxon>Malvoideae</taxon>
        <taxon>Gossypium</taxon>
    </lineage>
</organism>
<accession>A0A7J9KQG8</accession>
<protein>
    <recommendedName>
        <fullName evidence="1">RNase H type-1 domain-containing protein</fullName>
    </recommendedName>
</protein>
<name>A0A7J9KQG8_GOSSC</name>
<comment type="caution">
    <text evidence="2">The sequence shown here is derived from an EMBL/GenBank/DDBJ whole genome shotgun (WGS) entry which is preliminary data.</text>
</comment>
<sequence>MGQIMDAYTYPHVVVADAFVVEAKACEHVVCFAIDMGFRRVQFEGDLLIVIKKLVSCTMDHLILSPIIIDNKQRLGFFIEATFLHTRRDTNATTYALAWEGRLLWNNATGRGCAGGGGGTGSGCGLVSLVVTNLVCFLSCGLQNSHFRCYALLLLSLLFLNYYL</sequence>
<keyword evidence="3" id="KW-1185">Reference proteome</keyword>
<dbReference type="InterPro" id="IPR002156">
    <property type="entry name" value="RNaseH_domain"/>
</dbReference>
<dbReference type="AlphaFoldDB" id="A0A7J9KQG8"/>
<proteinExistence type="predicted"/>
<dbReference type="GO" id="GO:0003676">
    <property type="term" value="F:nucleic acid binding"/>
    <property type="evidence" value="ECO:0007669"/>
    <property type="project" value="InterPro"/>
</dbReference>
<evidence type="ECO:0000259" key="1">
    <source>
        <dbReference type="Pfam" id="PF13456"/>
    </source>
</evidence>
<feature type="domain" description="RNase H type-1" evidence="1">
    <location>
        <begin position="2"/>
        <end position="98"/>
    </location>
</feature>
<dbReference type="PANTHER" id="PTHR47074">
    <property type="entry name" value="BNAC02G40300D PROTEIN"/>
    <property type="match status" value="1"/>
</dbReference>
<dbReference type="PANTHER" id="PTHR47074:SF61">
    <property type="entry name" value="RNASE H TYPE-1 DOMAIN-CONTAINING PROTEIN"/>
    <property type="match status" value="1"/>
</dbReference>
<reference evidence="2 3" key="1">
    <citation type="journal article" date="2019" name="Genome Biol. Evol.">
        <title>Insights into the evolution of the New World diploid cottons (Gossypium, subgenus Houzingenia) based on genome sequencing.</title>
        <authorList>
            <person name="Grover C.E."/>
            <person name="Arick M.A. 2nd"/>
            <person name="Thrash A."/>
            <person name="Conover J.L."/>
            <person name="Sanders W.S."/>
            <person name="Peterson D.G."/>
            <person name="Frelichowski J.E."/>
            <person name="Scheffler J.A."/>
            <person name="Scheffler B.E."/>
            <person name="Wendel J.F."/>
        </authorList>
    </citation>
    <scope>NUCLEOTIDE SEQUENCE [LARGE SCALE GENOMIC DNA]</scope>
    <source>
        <strain evidence="2">1</strain>
        <tissue evidence="2">Leaf</tissue>
    </source>
</reference>
<dbReference type="EMBL" id="JABFAF010000002">
    <property type="protein sequence ID" value="MBA0848674.1"/>
    <property type="molecule type" value="Genomic_DNA"/>
</dbReference>
<evidence type="ECO:0000313" key="3">
    <source>
        <dbReference type="Proteomes" id="UP000593576"/>
    </source>
</evidence>